<name>A0A8J2RHP8_9CRUS</name>
<organism evidence="3 4">
    <name type="scientific">Daphnia galeata</name>
    <dbReference type="NCBI Taxonomy" id="27404"/>
    <lineage>
        <taxon>Eukaryota</taxon>
        <taxon>Metazoa</taxon>
        <taxon>Ecdysozoa</taxon>
        <taxon>Arthropoda</taxon>
        <taxon>Crustacea</taxon>
        <taxon>Branchiopoda</taxon>
        <taxon>Diplostraca</taxon>
        <taxon>Cladocera</taxon>
        <taxon>Anomopoda</taxon>
        <taxon>Daphniidae</taxon>
        <taxon>Daphnia</taxon>
    </lineage>
</organism>
<keyword evidence="2" id="KW-0472">Membrane</keyword>
<evidence type="ECO:0000313" key="3">
    <source>
        <dbReference type="EMBL" id="CAH0102572.1"/>
    </source>
</evidence>
<feature type="region of interest" description="Disordered" evidence="1">
    <location>
        <begin position="590"/>
        <end position="617"/>
    </location>
</feature>
<feature type="transmembrane region" description="Helical" evidence="2">
    <location>
        <begin position="54"/>
        <end position="79"/>
    </location>
</feature>
<proteinExistence type="predicted"/>
<dbReference type="OrthoDB" id="8964374at2759"/>
<keyword evidence="4" id="KW-1185">Reference proteome</keyword>
<evidence type="ECO:0000256" key="1">
    <source>
        <dbReference type="SAM" id="MobiDB-lite"/>
    </source>
</evidence>
<dbReference type="AlphaFoldDB" id="A0A8J2RHP8"/>
<comment type="caution">
    <text evidence="3">The sequence shown here is derived from an EMBL/GenBank/DDBJ whole genome shotgun (WGS) entry which is preliminary data.</text>
</comment>
<keyword evidence="2" id="KW-0812">Transmembrane</keyword>
<protein>
    <submittedName>
        <fullName evidence="3">Uncharacterized protein</fullName>
    </submittedName>
</protein>
<feature type="region of interest" description="Disordered" evidence="1">
    <location>
        <begin position="558"/>
        <end position="577"/>
    </location>
</feature>
<gene>
    <name evidence="3" type="ORF">DGAL_LOCUS4992</name>
</gene>
<keyword evidence="2" id="KW-1133">Transmembrane helix</keyword>
<evidence type="ECO:0000313" key="4">
    <source>
        <dbReference type="Proteomes" id="UP000789390"/>
    </source>
</evidence>
<feature type="region of interest" description="Disordered" evidence="1">
    <location>
        <begin position="113"/>
        <end position="145"/>
    </location>
</feature>
<reference evidence="3" key="1">
    <citation type="submission" date="2021-11" db="EMBL/GenBank/DDBJ databases">
        <authorList>
            <person name="Schell T."/>
        </authorList>
    </citation>
    <scope>NUCLEOTIDE SEQUENCE</scope>
    <source>
        <strain evidence="3">M5</strain>
    </source>
</reference>
<evidence type="ECO:0000256" key="2">
    <source>
        <dbReference type="SAM" id="Phobius"/>
    </source>
</evidence>
<feature type="compositionally biased region" description="Low complexity" evidence="1">
    <location>
        <begin position="126"/>
        <end position="135"/>
    </location>
</feature>
<feature type="region of interest" description="Disordered" evidence="1">
    <location>
        <begin position="401"/>
        <end position="431"/>
    </location>
</feature>
<dbReference type="Proteomes" id="UP000789390">
    <property type="component" value="Unassembled WGS sequence"/>
</dbReference>
<dbReference type="EMBL" id="CAKKLH010000087">
    <property type="protein sequence ID" value="CAH0102572.1"/>
    <property type="molecule type" value="Genomic_DNA"/>
</dbReference>
<sequence length="676" mass="73847">MIVSTISEKVDKSDVESISSETIKDESGLSLSRAYSVTSEPPAYKKPTSSSVRIARLIAITVVAVALILGTAIVLAAYLQTRHSNNHNSVIHSAAPASSTETNKAATVALPSALTGDAPTTSGANESSSSESSSEVVNDEKDHRRLDTDGELLEEFLENEGKILRLPTGGSDLDVDIDELTKMFLKRNPLDKSKCVVERRPFDSTDDLVKVLPITAKNASAVPLMPIISGERISIICSSDDEDSSSIVDLDEEDDSGLIHSRPILMPFDMSRPQIRIHPFNMMGGMPMNSAIGPIPFPMMNRMIPPRSMRPQLPFNLNPSSFDFNNALLEQRLLNPLNVPPPPPPQMRSPFQAFPAGQPFRFPESNLRQMRPVSPPPPPFQSFHQRPLDSHAMAEKRFNLPSGLVPDNSQEKSHVPEHRGMDTTTGPVRPSLVTARPVPLFRERQPSPDFPSFPEGLLSLLEELPGILANEEQQQPAQRLSIQPGQPDLPVFRVPKFLLSTAGPKEVEANAEKRNGPIPLPARPVTLPFLQVPPLPAALVAKERSAPIPVNIPFLNVRNAAPSAPSPTGPAPDRRQSRSSFFERLMDSILSPVNNRNPSKNEKSSSVDSVPPVDIRAAQPVRTGGRGLRTMPENGPILDRGIVVARPIVPEDEAIALEQDRRARAHFIQPRSLKVN</sequence>
<feature type="compositionally biased region" description="Basic and acidic residues" evidence="1">
    <location>
        <begin position="409"/>
        <end position="421"/>
    </location>
</feature>
<accession>A0A8J2RHP8</accession>